<evidence type="ECO:0000313" key="2">
    <source>
        <dbReference type="EMBL" id="KKJ76847.1"/>
    </source>
</evidence>
<protein>
    <recommendedName>
        <fullName evidence="4">Ammonia monooxygenase</fullName>
    </recommendedName>
</protein>
<keyword evidence="3" id="KW-1185">Reference proteome</keyword>
<dbReference type="Pfam" id="PF05145">
    <property type="entry name" value="AbrB"/>
    <property type="match status" value="1"/>
</dbReference>
<reference evidence="2 3" key="1">
    <citation type="submission" date="2015-03" db="EMBL/GenBank/DDBJ databases">
        <title>Genome sequence of Kiloniella sp. P1-1, isolated from the gut microflora of Pacific white shrimp, Penaeus vannamei.</title>
        <authorList>
            <person name="Shao Z."/>
            <person name="Wang L."/>
            <person name="Li X."/>
        </authorList>
    </citation>
    <scope>NUCLEOTIDE SEQUENCE [LARGE SCALE GENOMIC DNA]</scope>
    <source>
        <strain evidence="2 3">P1-1</strain>
    </source>
</reference>
<dbReference type="PANTHER" id="PTHR38457:SF1">
    <property type="entry name" value="REGULATOR ABRB-RELATED"/>
    <property type="match status" value="1"/>
</dbReference>
<dbReference type="RefSeq" id="WP_046506640.1">
    <property type="nucleotide sequence ID" value="NZ_LANI01000009.1"/>
</dbReference>
<name>A0A0M2R4S2_9PROT</name>
<feature type="transmembrane region" description="Helical" evidence="1">
    <location>
        <begin position="7"/>
        <end position="27"/>
    </location>
</feature>
<feature type="transmembrane region" description="Helical" evidence="1">
    <location>
        <begin position="84"/>
        <end position="106"/>
    </location>
</feature>
<feature type="transmembrane region" description="Helical" evidence="1">
    <location>
        <begin position="33"/>
        <end position="52"/>
    </location>
</feature>
<dbReference type="PIRSF" id="PIRSF038991">
    <property type="entry name" value="Protein_AbrB"/>
    <property type="match status" value="1"/>
</dbReference>
<keyword evidence="1" id="KW-0812">Transmembrane</keyword>
<dbReference type="PANTHER" id="PTHR38457">
    <property type="entry name" value="REGULATOR ABRB-RELATED"/>
    <property type="match status" value="1"/>
</dbReference>
<feature type="transmembrane region" description="Helical" evidence="1">
    <location>
        <begin position="262"/>
        <end position="286"/>
    </location>
</feature>
<feature type="transmembrane region" description="Helical" evidence="1">
    <location>
        <begin position="59"/>
        <end position="78"/>
    </location>
</feature>
<feature type="transmembrane region" description="Helical" evidence="1">
    <location>
        <begin position="324"/>
        <end position="342"/>
    </location>
</feature>
<organism evidence="2 3">
    <name type="scientific">Kiloniella litopenaei</name>
    <dbReference type="NCBI Taxonomy" id="1549748"/>
    <lineage>
        <taxon>Bacteria</taxon>
        <taxon>Pseudomonadati</taxon>
        <taxon>Pseudomonadota</taxon>
        <taxon>Alphaproteobacteria</taxon>
        <taxon>Rhodospirillales</taxon>
        <taxon>Kiloniellaceae</taxon>
        <taxon>Kiloniella</taxon>
    </lineage>
</organism>
<dbReference type="InterPro" id="IPR017516">
    <property type="entry name" value="AbrB_dup"/>
</dbReference>
<evidence type="ECO:0000256" key="1">
    <source>
        <dbReference type="SAM" id="Phobius"/>
    </source>
</evidence>
<evidence type="ECO:0000313" key="3">
    <source>
        <dbReference type="Proteomes" id="UP000034491"/>
    </source>
</evidence>
<dbReference type="STRING" id="1549748.WH95_10445"/>
<feature type="transmembrane region" description="Helical" evidence="1">
    <location>
        <begin position="292"/>
        <end position="312"/>
    </location>
</feature>
<gene>
    <name evidence="2" type="ORF">WH95_10445</name>
</gene>
<sequence length="348" mass="37258">MSSPQTALKLVLTFLSGLMGGFVFWTLGLPLPWMLGCLTGSLVASLSNVPVGVTKPVRLIIMVILGVMLGGTFSPEVLARASEWVPTLIAAVLYLAVLTFVAQFYCRKFMKMDRLTAIFAGFPGGLSEMTILGEEAGADVPALTLAHACRVATILLAIPLFLTYWSGLEMIEKETTSPLWSLVDILILLVLAFGGLFLGKIAKFPAYQLTGPLLLSAIVHTSGLVQGEPPEIVTILLQLTLGSALGARFAGYSLSQVGKLMVLSVIMAFLMLAVTLIVSGALSYAFDLEFEALILALSPGGFAEMTLAALSMGIDPAFVTTHHALRLLVIVFIVPVFLTRIIKRKNER</sequence>
<proteinExistence type="predicted"/>
<comment type="caution">
    <text evidence="2">The sequence shown here is derived from an EMBL/GenBank/DDBJ whole genome shotgun (WGS) entry which is preliminary data.</text>
</comment>
<dbReference type="EMBL" id="LANI01000009">
    <property type="protein sequence ID" value="KKJ76847.1"/>
    <property type="molecule type" value="Genomic_DNA"/>
</dbReference>
<accession>A0A0M2R4S2</accession>
<evidence type="ECO:0008006" key="4">
    <source>
        <dbReference type="Google" id="ProtNLM"/>
    </source>
</evidence>
<keyword evidence="1" id="KW-1133">Transmembrane helix</keyword>
<dbReference type="OrthoDB" id="7157734at2"/>
<dbReference type="AlphaFoldDB" id="A0A0M2R4S2"/>
<dbReference type="GO" id="GO:0016020">
    <property type="term" value="C:membrane"/>
    <property type="evidence" value="ECO:0007669"/>
    <property type="project" value="InterPro"/>
</dbReference>
<dbReference type="InterPro" id="IPR007820">
    <property type="entry name" value="AbrB_fam"/>
</dbReference>
<feature type="transmembrane region" description="Helical" evidence="1">
    <location>
        <begin position="179"/>
        <end position="199"/>
    </location>
</feature>
<keyword evidence="1" id="KW-0472">Membrane</keyword>
<dbReference type="GO" id="GO:0010468">
    <property type="term" value="P:regulation of gene expression"/>
    <property type="evidence" value="ECO:0007669"/>
    <property type="project" value="InterPro"/>
</dbReference>
<dbReference type="Proteomes" id="UP000034491">
    <property type="component" value="Unassembled WGS sequence"/>
</dbReference>
<dbReference type="NCBIfam" id="TIGR03082">
    <property type="entry name" value="Gneg_AbrB_dup"/>
    <property type="match status" value="2"/>
</dbReference>
<feature type="transmembrane region" description="Helical" evidence="1">
    <location>
        <begin position="148"/>
        <end position="167"/>
    </location>
</feature>